<protein>
    <recommendedName>
        <fullName evidence="3">Phage virion morphogenesis protein</fullName>
    </recommendedName>
</protein>
<evidence type="ECO:0008006" key="3">
    <source>
        <dbReference type="Google" id="ProtNLM"/>
    </source>
</evidence>
<dbReference type="AlphaFoldDB" id="F0P2V7"/>
<organism evidence="1 2">
    <name type="scientific">Weeksella virosa (strain ATCC 43766 / DSM 16922 / JCM 21250 / CCUG 30538 / CDC 9751 / IAM 14551 / NBRC 16016 / NCTC 11634 / CL345/78)</name>
    <dbReference type="NCBI Taxonomy" id="865938"/>
    <lineage>
        <taxon>Bacteria</taxon>
        <taxon>Pseudomonadati</taxon>
        <taxon>Bacteroidota</taxon>
        <taxon>Flavobacteriia</taxon>
        <taxon>Flavobacteriales</taxon>
        <taxon>Weeksellaceae</taxon>
        <taxon>Weeksella</taxon>
    </lineage>
</organism>
<dbReference type="eggNOG" id="COG5005">
    <property type="taxonomic scope" value="Bacteria"/>
</dbReference>
<dbReference type="EMBL" id="CP002455">
    <property type="protein sequence ID" value="ADX66847.1"/>
    <property type="molecule type" value="Genomic_DNA"/>
</dbReference>
<reference evidence="1 2" key="1">
    <citation type="journal article" date="2011" name="Stand. Genomic Sci.">
        <title>Complete genome sequence of Weeksella virosa type strain (9751).</title>
        <authorList>
            <person name="Lang E."/>
            <person name="Teshima H."/>
            <person name="Lucas S."/>
            <person name="Lapidus A."/>
            <person name="Hammon N."/>
            <person name="Deshpande S."/>
            <person name="Nolan M."/>
            <person name="Cheng J.F."/>
            <person name="Pitluck S."/>
            <person name="Liolios K."/>
            <person name="Pagani I."/>
            <person name="Mikhailova N."/>
            <person name="Ivanova N."/>
            <person name="Mavromatis K."/>
            <person name="Pati A."/>
            <person name="Tapia R."/>
            <person name="Han C."/>
            <person name="Goodwin L."/>
            <person name="Chen A."/>
            <person name="Palaniappan K."/>
            <person name="Land M."/>
            <person name="Hauser L."/>
            <person name="Chang Y.J."/>
            <person name="Jeffries C.D."/>
            <person name="Brambilla E.M."/>
            <person name="Kopitz M."/>
            <person name="Rohde M."/>
            <person name="Goker M."/>
            <person name="Tindall B.J."/>
            <person name="Detter J.C."/>
            <person name="Woyke T."/>
            <person name="Bristow J."/>
            <person name="Eisen J.A."/>
            <person name="Markowitz V."/>
            <person name="Hugenholtz P."/>
            <person name="Klenk H.P."/>
            <person name="Kyrpides N.C."/>
        </authorList>
    </citation>
    <scope>NUCLEOTIDE SEQUENCE [LARGE SCALE GENOMIC DNA]</scope>
    <source>
        <strain evidence="2">ATCC 43766 / DSM 16922 / JCM 21250 / NBRC 16016 / NCTC 11634 / CL345/78</strain>
    </source>
</reference>
<dbReference type="HOGENOM" id="CLU_1651478_0_0_10"/>
<dbReference type="RefSeq" id="WP_013597239.1">
    <property type="nucleotide sequence ID" value="NC_015144.1"/>
</dbReference>
<dbReference type="Proteomes" id="UP000008641">
    <property type="component" value="Chromosome"/>
</dbReference>
<accession>F0P2V7</accession>
<keyword evidence="2" id="KW-1185">Reference proteome</keyword>
<evidence type="ECO:0000313" key="1">
    <source>
        <dbReference type="EMBL" id="ADX66847.1"/>
    </source>
</evidence>
<proteinExistence type="predicted"/>
<dbReference type="KEGG" id="wvi:Weevi_0121"/>
<name>F0P2V7_WEEVC</name>
<evidence type="ECO:0000313" key="2">
    <source>
        <dbReference type="Proteomes" id="UP000008641"/>
    </source>
</evidence>
<reference evidence="2" key="2">
    <citation type="journal article" date="2011" name="Stand. Genomic Sci.">
        <title>Complete genome sequence of Weeksella virosa type strain (9751T).</title>
        <authorList>
            <person name="Lang E."/>
            <person name="Teshima H."/>
            <person name="Lucas S."/>
            <person name="Lapidus A."/>
            <person name="Hammon N."/>
            <person name="Deshpande S."/>
            <person name="Nolan M."/>
            <person name="Cheng J."/>
            <person name="Pitluck S."/>
            <person name="Liolios K."/>
            <person name="Pagani I."/>
            <person name="Mikhailova N."/>
            <person name="Ivanova N."/>
            <person name="Mavromatis K."/>
            <person name="Pati A."/>
            <person name="Tapia R."/>
            <person name="Han C."/>
            <person name="Goodwin L."/>
            <person name="Chen A."/>
            <person name="Palaniappan K."/>
            <person name="Land M."/>
            <person name="Hauser L."/>
            <person name="Chang Y."/>
            <person name="Jeffries C."/>
            <person name="Brambilla E."/>
            <person name="Kopitz M."/>
            <person name="Rohde M."/>
            <person name="Goker M."/>
            <person name="Tindall B."/>
            <person name="Detter J."/>
            <person name="Woyke T."/>
            <person name="Bristow J."/>
            <person name="Eisen J."/>
            <person name="Markowitz V."/>
            <person name="Hugenholtz P."/>
            <person name="Klenk H."/>
            <person name="Kyrpides N."/>
        </authorList>
    </citation>
    <scope>NUCLEOTIDE SEQUENCE [LARGE SCALE GENOMIC DNA]</scope>
    <source>
        <strain evidence="2">ATCC 43766 / DSM 16922 / JCM 21250 / NBRC 16016 / NCTC 11634 / CL345/78</strain>
    </source>
</reference>
<sequence length="160" mass="18676">MLGALKRKLNRFADNLKDDLTTIIEVEGLNFISENFQKEGFDEGQNKWKERATTDKRGRDITRYRTNRVGRKGSLNKYGRTTQGRPILTGHNTGGDKLRNSFRARKQGNAVAFFTYKKYAQRHNEGLKGMPKRQFMGKSKVLDKKIKKQFTRYIKTRLKL</sequence>
<gene>
    <name evidence="1" type="ordered locus">Weevi_0121</name>
</gene>
<dbReference type="OrthoDB" id="964176at2"/>
<dbReference type="STRING" id="865938.Weevi_0121"/>